<feature type="transmembrane region" description="Helical" evidence="7">
    <location>
        <begin position="314"/>
        <end position="332"/>
    </location>
</feature>
<reference evidence="9 10" key="1">
    <citation type="journal article" date="2016" name="J. Microbiol.">
        <title>Dankookia rubra gen. nov., sp. nov., an alphaproteobacterium isolated from sediment of a shallow stream.</title>
        <authorList>
            <person name="Kim W.H."/>
            <person name="Kim D.H."/>
            <person name="Kang K."/>
            <person name="Ahn T.Y."/>
        </authorList>
    </citation>
    <scope>NUCLEOTIDE SEQUENCE [LARGE SCALE GENOMIC DNA]</scope>
    <source>
        <strain evidence="9 10">JCM30602</strain>
    </source>
</reference>
<evidence type="ECO:0000259" key="8">
    <source>
        <dbReference type="Pfam" id="PF00999"/>
    </source>
</evidence>
<evidence type="ECO:0000256" key="6">
    <source>
        <dbReference type="ARBA" id="ARBA00023136"/>
    </source>
</evidence>
<comment type="subcellular location">
    <subcellularLocation>
        <location evidence="1">Membrane</location>
        <topology evidence="1">Multi-pass membrane protein</topology>
    </subcellularLocation>
</comment>
<dbReference type="RefSeq" id="WP_133289680.1">
    <property type="nucleotide sequence ID" value="NZ_SMSJ01000020.1"/>
</dbReference>
<dbReference type="GO" id="GO:0016020">
    <property type="term" value="C:membrane"/>
    <property type="evidence" value="ECO:0007669"/>
    <property type="project" value="UniProtKB-SubCell"/>
</dbReference>
<protein>
    <recommendedName>
        <fullName evidence="8">Cation/H+ exchanger transmembrane domain-containing protein</fullName>
    </recommendedName>
</protein>
<feature type="transmembrane region" description="Helical" evidence="7">
    <location>
        <begin position="49"/>
        <end position="74"/>
    </location>
</feature>
<keyword evidence="5 7" id="KW-1133">Transmembrane helix</keyword>
<dbReference type="OrthoDB" id="9781411at2"/>
<dbReference type="Gene3D" id="1.20.1530.20">
    <property type="match status" value="1"/>
</dbReference>
<dbReference type="PANTHER" id="PTHR42751:SF1">
    <property type="entry name" value="CATION_PROTON ANTIPORTER YBAL-RELATED"/>
    <property type="match status" value="1"/>
</dbReference>
<comment type="similarity">
    <text evidence="2">Belongs to the monovalent cation:proton antiporter 2 (CPA2) transporter (TC 2.A.37) family.</text>
</comment>
<proteinExistence type="inferred from homology"/>
<feature type="transmembrane region" description="Helical" evidence="7">
    <location>
        <begin position="194"/>
        <end position="215"/>
    </location>
</feature>
<evidence type="ECO:0000256" key="7">
    <source>
        <dbReference type="SAM" id="Phobius"/>
    </source>
</evidence>
<keyword evidence="3" id="KW-0813">Transport</keyword>
<feature type="transmembrane region" description="Helical" evidence="7">
    <location>
        <begin position="118"/>
        <end position="136"/>
    </location>
</feature>
<feature type="transmembrane region" description="Helical" evidence="7">
    <location>
        <begin position="148"/>
        <end position="174"/>
    </location>
</feature>
<organism evidence="9 10">
    <name type="scientific">Dankookia rubra</name>
    <dbReference type="NCBI Taxonomy" id="1442381"/>
    <lineage>
        <taxon>Bacteria</taxon>
        <taxon>Pseudomonadati</taxon>
        <taxon>Pseudomonadota</taxon>
        <taxon>Alphaproteobacteria</taxon>
        <taxon>Acetobacterales</taxon>
        <taxon>Roseomonadaceae</taxon>
        <taxon>Dankookia</taxon>
    </lineage>
</organism>
<evidence type="ECO:0000313" key="10">
    <source>
        <dbReference type="Proteomes" id="UP000295096"/>
    </source>
</evidence>
<evidence type="ECO:0000256" key="3">
    <source>
        <dbReference type="ARBA" id="ARBA00022448"/>
    </source>
</evidence>
<comment type="caution">
    <text evidence="9">The sequence shown here is derived from an EMBL/GenBank/DDBJ whole genome shotgun (WGS) entry which is preliminary data.</text>
</comment>
<dbReference type="AlphaFoldDB" id="A0A4R5QEA3"/>
<feature type="transmembrane region" description="Helical" evidence="7">
    <location>
        <begin position="289"/>
        <end position="308"/>
    </location>
</feature>
<dbReference type="Pfam" id="PF00999">
    <property type="entry name" value="Na_H_Exchanger"/>
    <property type="match status" value="1"/>
</dbReference>
<gene>
    <name evidence="9" type="ORF">E2C06_16340</name>
</gene>
<feature type="transmembrane region" description="Helical" evidence="7">
    <location>
        <begin position="344"/>
        <end position="365"/>
    </location>
</feature>
<evidence type="ECO:0000313" key="9">
    <source>
        <dbReference type="EMBL" id="TDH61524.1"/>
    </source>
</evidence>
<dbReference type="InterPro" id="IPR038770">
    <property type="entry name" value="Na+/solute_symporter_sf"/>
</dbReference>
<keyword evidence="6 7" id="KW-0472">Membrane</keyword>
<feature type="transmembrane region" description="Helical" evidence="7">
    <location>
        <begin position="377"/>
        <end position="396"/>
    </location>
</feature>
<evidence type="ECO:0000256" key="5">
    <source>
        <dbReference type="ARBA" id="ARBA00022989"/>
    </source>
</evidence>
<dbReference type="Proteomes" id="UP000295096">
    <property type="component" value="Unassembled WGS sequence"/>
</dbReference>
<dbReference type="GO" id="GO:0015297">
    <property type="term" value="F:antiporter activity"/>
    <property type="evidence" value="ECO:0007669"/>
    <property type="project" value="InterPro"/>
</dbReference>
<feature type="domain" description="Cation/H+ exchanger transmembrane" evidence="8">
    <location>
        <begin position="17"/>
        <end position="393"/>
    </location>
</feature>
<dbReference type="GO" id="GO:1902600">
    <property type="term" value="P:proton transmembrane transport"/>
    <property type="evidence" value="ECO:0007669"/>
    <property type="project" value="InterPro"/>
</dbReference>
<name>A0A4R5QEA3_9PROT</name>
<evidence type="ECO:0000256" key="2">
    <source>
        <dbReference type="ARBA" id="ARBA00005551"/>
    </source>
</evidence>
<dbReference type="EMBL" id="SMSJ01000020">
    <property type="protein sequence ID" value="TDH61524.1"/>
    <property type="molecule type" value="Genomic_DNA"/>
</dbReference>
<sequence length="420" mass="42859">MPHSTPLITTLVAALTVALLLGVTARKLRLPPLVGYLVAGVLIGPHTPGYIGNLELAGELSEIGIILLMFGVGLHFSPQDLVQVRGVAVPGALAGVTVVTLLGWGLARLLGWTNGQGLVFGICLSVASTVVVLRSLQERGDTASREGHVAIGWLVVEDLAMVLALVLVPVAAALLDGRTPAGMLAGMGVGDGGVLVSLLVTLGKLAAFVAFMLLVGSRVMPAALSMVGALRSRELFSLAALVAALGVAYLAFVAFGVSFALGAFLSGLVLGQSALSLKAAEQTLPLRDAFAVLFFVSVGMLFDPGVLLREPLGLAGAVLVVMLGKSAVAWAMARVRGMSGREALTIAASLAQIGEFSFILAGLGVTEKVLPEVGRDLVLAVALLTIALNPAMFWLADRLAGRNPAPVVQAAAPAQPSGVG</sequence>
<feature type="transmembrane region" description="Helical" evidence="7">
    <location>
        <begin position="86"/>
        <end position="106"/>
    </location>
</feature>
<accession>A0A4R5QEA3</accession>
<dbReference type="InterPro" id="IPR006153">
    <property type="entry name" value="Cation/H_exchanger_TM"/>
</dbReference>
<keyword evidence="4 7" id="KW-0812">Transmembrane</keyword>
<keyword evidence="10" id="KW-1185">Reference proteome</keyword>
<dbReference type="PANTHER" id="PTHR42751">
    <property type="entry name" value="SODIUM/HYDROGEN EXCHANGER FAMILY/TRKA DOMAIN PROTEIN"/>
    <property type="match status" value="1"/>
</dbReference>
<evidence type="ECO:0000256" key="4">
    <source>
        <dbReference type="ARBA" id="ARBA00022692"/>
    </source>
</evidence>
<evidence type="ECO:0000256" key="1">
    <source>
        <dbReference type="ARBA" id="ARBA00004141"/>
    </source>
</evidence>
<feature type="transmembrane region" description="Helical" evidence="7">
    <location>
        <begin position="235"/>
        <end position="253"/>
    </location>
</feature>